<evidence type="ECO:0000256" key="1">
    <source>
        <dbReference type="ARBA" id="ARBA00001286"/>
    </source>
</evidence>
<dbReference type="EC" id="2.1.1.63" evidence="3"/>
<dbReference type="Pfam" id="PF01035">
    <property type="entry name" value="DNA_binding_1"/>
    <property type="match status" value="1"/>
</dbReference>
<evidence type="ECO:0000259" key="9">
    <source>
        <dbReference type="Pfam" id="PF01035"/>
    </source>
</evidence>
<comment type="similarity">
    <text evidence="2">Belongs to the MGMT family.</text>
</comment>
<keyword evidence="5 11" id="KW-0808">Transferase</keyword>
<comment type="catalytic activity">
    <reaction evidence="8">
        <text>a 6-O-methyl-2'-deoxyguanosine in DNA + L-cysteinyl-[protein] = S-methyl-L-cysteinyl-[protein] + a 2'-deoxyguanosine in DNA</text>
        <dbReference type="Rhea" id="RHEA:24000"/>
        <dbReference type="Rhea" id="RHEA-COMP:10131"/>
        <dbReference type="Rhea" id="RHEA-COMP:10132"/>
        <dbReference type="Rhea" id="RHEA-COMP:11367"/>
        <dbReference type="Rhea" id="RHEA-COMP:11368"/>
        <dbReference type="ChEBI" id="CHEBI:29950"/>
        <dbReference type="ChEBI" id="CHEBI:82612"/>
        <dbReference type="ChEBI" id="CHEBI:85445"/>
        <dbReference type="ChEBI" id="CHEBI:85448"/>
        <dbReference type="EC" id="2.1.1.63"/>
    </reaction>
</comment>
<evidence type="ECO:0000256" key="6">
    <source>
        <dbReference type="ARBA" id="ARBA00022763"/>
    </source>
</evidence>
<accession>A0A3B1BL47</accession>
<dbReference type="AlphaFoldDB" id="A0A3B1BL47"/>
<gene>
    <name evidence="11" type="ORF">MNBD_GAMMA26-1986</name>
</gene>
<dbReference type="CDD" id="cd06445">
    <property type="entry name" value="ATase"/>
    <property type="match status" value="1"/>
</dbReference>
<dbReference type="SUPFAM" id="SSF53155">
    <property type="entry name" value="Methylated DNA-protein cysteine methyltransferase domain"/>
    <property type="match status" value="1"/>
</dbReference>
<keyword evidence="6" id="KW-0227">DNA damage</keyword>
<evidence type="ECO:0000256" key="2">
    <source>
        <dbReference type="ARBA" id="ARBA00008711"/>
    </source>
</evidence>
<comment type="catalytic activity">
    <reaction evidence="1">
        <text>a 4-O-methyl-thymidine in DNA + L-cysteinyl-[protein] = a thymidine in DNA + S-methyl-L-cysteinyl-[protein]</text>
        <dbReference type="Rhea" id="RHEA:53428"/>
        <dbReference type="Rhea" id="RHEA-COMP:10131"/>
        <dbReference type="Rhea" id="RHEA-COMP:10132"/>
        <dbReference type="Rhea" id="RHEA-COMP:13555"/>
        <dbReference type="Rhea" id="RHEA-COMP:13556"/>
        <dbReference type="ChEBI" id="CHEBI:29950"/>
        <dbReference type="ChEBI" id="CHEBI:82612"/>
        <dbReference type="ChEBI" id="CHEBI:137386"/>
        <dbReference type="ChEBI" id="CHEBI:137387"/>
        <dbReference type="EC" id="2.1.1.63"/>
    </reaction>
</comment>
<proteinExistence type="inferred from homology"/>
<dbReference type="GO" id="GO:0006281">
    <property type="term" value="P:DNA repair"/>
    <property type="evidence" value="ECO:0007669"/>
    <property type="project" value="UniProtKB-KW"/>
</dbReference>
<dbReference type="InterPro" id="IPR036388">
    <property type="entry name" value="WH-like_DNA-bd_sf"/>
</dbReference>
<dbReference type="SUPFAM" id="SSF46767">
    <property type="entry name" value="Methylated DNA-protein cysteine methyltransferase, C-terminal domain"/>
    <property type="match status" value="1"/>
</dbReference>
<evidence type="ECO:0000313" key="11">
    <source>
        <dbReference type="EMBL" id="VAX06955.1"/>
    </source>
</evidence>
<feature type="domain" description="Methylated-DNA-[protein]-cysteine S-methyltransferase DNA binding" evidence="9">
    <location>
        <begin position="71"/>
        <end position="153"/>
    </location>
</feature>
<dbReference type="InterPro" id="IPR001497">
    <property type="entry name" value="MethylDNA_cys_MeTrfase_AS"/>
</dbReference>
<dbReference type="EMBL" id="UOFX01000020">
    <property type="protein sequence ID" value="VAX06955.1"/>
    <property type="molecule type" value="Genomic_DNA"/>
</dbReference>
<dbReference type="PANTHER" id="PTHR10815:SF13">
    <property type="entry name" value="METHYLATED-DNA--PROTEIN-CYSTEINE METHYLTRANSFERASE"/>
    <property type="match status" value="1"/>
</dbReference>
<name>A0A3B1BL47_9ZZZZ</name>
<evidence type="ECO:0000259" key="10">
    <source>
        <dbReference type="Pfam" id="PF02870"/>
    </source>
</evidence>
<keyword evidence="4 11" id="KW-0489">Methyltransferase</keyword>
<dbReference type="InterPro" id="IPR008332">
    <property type="entry name" value="MethylG_MeTrfase_N"/>
</dbReference>
<dbReference type="Gene3D" id="3.30.160.70">
    <property type="entry name" value="Methylated DNA-protein cysteine methyltransferase domain"/>
    <property type="match status" value="1"/>
</dbReference>
<dbReference type="FunFam" id="1.10.10.10:FF:000214">
    <property type="entry name" value="Methylated-DNA--protein-cysteine methyltransferase"/>
    <property type="match status" value="1"/>
</dbReference>
<evidence type="ECO:0000256" key="4">
    <source>
        <dbReference type="ARBA" id="ARBA00022603"/>
    </source>
</evidence>
<evidence type="ECO:0000256" key="7">
    <source>
        <dbReference type="ARBA" id="ARBA00023204"/>
    </source>
</evidence>
<organism evidence="11">
    <name type="scientific">hydrothermal vent metagenome</name>
    <dbReference type="NCBI Taxonomy" id="652676"/>
    <lineage>
        <taxon>unclassified sequences</taxon>
        <taxon>metagenomes</taxon>
        <taxon>ecological metagenomes</taxon>
    </lineage>
</organism>
<dbReference type="Pfam" id="PF02870">
    <property type="entry name" value="Methyltransf_1N"/>
    <property type="match status" value="1"/>
</dbReference>
<dbReference type="GO" id="GO:0032259">
    <property type="term" value="P:methylation"/>
    <property type="evidence" value="ECO:0007669"/>
    <property type="project" value="UniProtKB-KW"/>
</dbReference>
<evidence type="ECO:0000256" key="3">
    <source>
        <dbReference type="ARBA" id="ARBA00011918"/>
    </source>
</evidence>
<dbReference type="GO" id="GO:0003908">
    <property type="term" value="F:methylated-DNA-[protein]-cysteine S-methyltransferase activity"/>
    <property type="evidence" value="ECO:0007669"/>
    <property type="project" value="UniProtKB-EC"/>
</dbReference>
<feature type="domain" description="Methylguanine DNA methyltransferase ribonuclease-like" evidence="10">
    <location>
        <begin position="3"/>
        <end position="66"/>
    </location>
</feature>
<dbReference type="NCBIfam" id="TIGR00589">
    <property type="entry name" value="ogt"/>
    <property type="match status" value="1"/>
</dbReference>
<keyword evidence="7" id="KW-0234">DNA repair</keyword>
<dbReference type="Gene3D" id="1.10.10.10">
    <property type="entry name" value="Winged helix-like DNA-binding domain superfamily/Winged helix DNA-binding domain"/>
    <property type="match status" value="1"/>
</dbReference>
<dbReference type="InterPro" id="IPR014048">
    <property type="entry name" value="MethylDNA_cys_MeTrfase_DNA-bd"/>
</dbReference>
<evidence type="ECO:0000256" key="8">
    <source>
        <dbReference type="ARBA" id="ARBA00049348"/>
    </source>
</evidence>
<dbReference type="PANTHER" id="PTHR10815">
    <property type="entry name" value="METHYLATED-DNA--PROTEIN-CYSTEINE METHYLTRANSFERASE"/>
    <property type="match status" value="1"/>
</dbReference>
<sequence length="155" mass="16692">MSYQAVIHSPIGPLGIITDGDKLYSIDFLPAGTKLQSATDAGTAQVTEELRNYFKHADWHFSLSLRPKGTAFQLSVWQQLRQIPIGEVRSYGQIAKALGTGPRAVGNACRNNPLPIVVPCHRVVAATGPGGYDGQTGGRNMEIKGWLLAHEGVNL</sequence>
<protein>
    <recommendedName>
        <fullName evidence="3">methylated-DNA--[protein]-cysteine S-methyltransferase</fullName>
        <ecNumber evidence="3">2.1.1.63</ecNumber>
    </recommendedName>
</protein>
<dbReference type="InterPro" id="IPR036631">
    <property type="entry name" value="MGMT_N_sf"/>
</dbReference>
<dbReference type="InterPro" id="IPR036217">
    <property type="entry name" value="MethylDNA_cys_MeTrfase_DNAb"/>
</dbReference>
<evidence type="ECO:0000256" key="5">
    <source>
        <dbReference type="ARBA" id="ARBA00022679"/>
    </source>
</evidence>
<dbReference type="PROSITE" id="PS00374">
    <property type="entry name" value="MGMT"/>
    <property type="match status" value="1"/>
</dbReference>
<reference evidence="11" key="1">
    <citation type="submission" date="2018-06" db="EMBL/GenBank/DDBJ databases">
        <authorList>
            <person name="Zhirakovskaya E."/>
        </authorList>
    </citation>
    <scope>NUCLEOTIDE SEQUENCE</scope>
</reference>